<name>A0A381PC42_9ZZZZ</name>
<dbReference type="EMBL" id="UINC01000938">
    <property type="protein sequence ID" value="SUZ64555.1"/>
    <property type="molecule type" value="Genomic_DNA"/>
</dbReference>
<protein>
    <submittedName>
        <fullName evidence="1">Uncharacterized protein</fullName>
    </submittedName>
</protein>
<sequence length="56" mass="6241">MTDSTEKRRRPLHHWQVTTPGVVAGTAEHLLSKAPFAELKHGLTYQAVPIVPEKLP</sequence>
<organism evidence="1">
    <name type="scientific">marine metagenome</name>
    <dbReference type="NCBI Taxonomy" id="408172"/>
    <lineage>
        <taxon>unclassified sequences</taxon>
        <taxon>metagenomes</taxon>
        <taxon>ecological metagenomes</taxon>
    </lineage>
</organism>
<gene>
    <name evidence="1" type="ORF">METZ01_LOCUS17409</name>
</gene>
<proteinExistence type="predicted"/>
<accession>A0A381PC42</accession>
<reference evidence="1" key="1">
    <citation type="submission" date="2018-05" db="EMBL/GenBank/DDBJ databases">
        <authorList>
            <person name="Lanie J.A."/>
            <person name="Ng W.-L."/>
            <person name="Kazmierczak K.M."/>
            <person name="Andrzejewski T.M."/>
            <person name="Davidsen T.M."/>
            <person name="Wayne K.J."/>
            <person name="Tettelin H."/>
            <person name="Glass J.I."/>
            <person name="Rusch D."/>
            <person name="Podicherti R."/>
            <person name="Tsui H.-C.T."/>
            <person name="Winkler M.E."/>
        </authorList>
    </citation>
    <scope>NUCLEOTIDE SEQUENCE</scope>
</reference>
<dbReference type="AlphaFoldDB" id="A0A381PC42"/>
<evidence type="ECO:0000313" key="1">
    <source>
        <dbReference type="EMBL" id="SUZ64555.1"/>
    </source>
</evidence>